<feature type="domain" description="TonB-dependent receptor-like beta-barrel" evidence="12">
    <location>
        <begin position="346"/>
        <end position="745"/>
    </location>
</feature>
<evidence type="ECO:0000256" key="8">
    <source>
        <dbReference type="ARBA" id="ARBA00023170"/>
    </source>
</evidence>
<gene>
    <name evidence="14" type="ORF">D1345_20945</name>
</gene>
<dbReference type="Gene3D" id="2.40.170.20">
    <property type="entry name" value="TonB-dependent receptor, beta-barrel domain"/>
    <property type="match status" value="1"/>
</dbReference>
<evidence type="ECO:0000256" key="6">
    <source>
        <dbReference type="ARBA" id="ARBA00023077"/>
    </source>
</evidence>
<keyword evidence="3 10" id="KW-0813">Transport</keyword>
<feature type="domain" description="TonB-dependent receptor plug" evidence="13">
    <location>
        <begin position="66"/>
        <end position="166"/>
    </location>
</feature>
<dbReference type="PROSITE" id="PS52016">
    <property type="entry name" value="TONB_DEPENDENT_REC_3"/>
    <property type="match status" value="1"/>
</dbReference>
<evidence type="ECO:0000256" key="1">
    <source>
        <dbReference type="ARBA" id="ARBA00004571"/>
    </source>
</evidence>
<dbReference type="Pfam" id="PF00593">
    <property type="entry name" value="TonB_dep_Rec_b-barrel"/>
    <property type="match status" value="1"/>
</dbReference>
<dbReference type="GO" id="GO:0009279">
    <property type="term" value="C:cell outer membrane"/>
    <property type="evidence" value="ECO:0007669"/>
    <property type="project" value="UniProtKB-SubCell"/>
</dbReference>
<evidence type="ECO:0000256" key="3">
    <source>
        <dbReference type="ARBA" id="ARBA00022448"/>
    </source>
</evidence>
<evidence type="ECO:0000256" key="2">
    <source>
        <dbReference type="ARBA" id="ARBA00009810"/>
    </source>
</evidence>
<evidence type="ECO:0000313" key="14">
    <source>
        <dbReference type="EMBL" id="AXT48479.1"/>
    </source>
</evidence>
<evidence type="ECO:0000256" key="5">
    <source>
        <dbReference type="ARBA" id="ARBA00022692"/>
    </source>
</evidence>
<protein>
    <submittedName>
        <fullName evidence="14">Ligand-gated channel</fullName>
    </submittedName>
</protein>
<dbReference type="SUPFAM" id="SSF56935">
    <property type="entry name" value="Porins"/>
    <property type="match status" value="1"/>
</dbReference>
<accession>A0AAD0RUQ9</accession>
<evidence type="ECO:0000259" key="13">
    <source>
        <dbReference type="Pfam" id="PF07715"/>
    </source>
</evidence>
<dbReference type="EMBL" id="CP031968">
    <property type="protein sequence ID" value="AXT48479.1"/>
    <property type="molecule type" value="Genomic_DNA"/>
</dbReference>
<keyword evidence="8" id="KW-0675">Receptor</keyword>
<dbReference type="KEGG" id="crz:D1345_20945"/>
<dbReference type="InterPro" id="IPR036942">
    <property type="entry name" value="Beta-barrel_TonB_sf"/>
</dbReference>
<keyword evidence="9 10" id="KW-0998">Cell outer membrane</keyword>
<dbReference type="PANTHER" id="PTHR30069">
    <property type="entry name" value="TONB-DEPENDENT OUTER MEMBRANE RECEPTOR"/>
    <property type="match status" value="1"/>
</dbReference>
<dbReference type="InterPro" id="IPR037066">
    <property type="entry name" value="Plug_dom_sf"/>
</dbReference>
<evidence type="ECO:0000313" key="15">
    <source>
        <dbReference type="Proteomes" id="UP000259465"/>
    </source>
</evidence>
<dbReference type="InterPro" id="IPR039426">
    <property type="entry name" value="TonB-dep_rcpt-like"/>
</dbReference>
<keyword evidence="6 11" id="KW-0798">TonB box</keyword>
<keyword evidence="15" id="KW-1185">Reference proteome</keyword>
<dbReference type="AlphaFoldDB" id="A0AAD0RUQ9"/>
<evidence type="ECO:0000259" key="12">
    <source>
        <dbReference type="Pfam" id="PF00593"/>
    </source>
</evidence>
<evidence type="ECO:0000256" key="10">
    <source>
        <dbReference type="PROSITE-ProRule" id="PRU01360"/>
    </source>
</evidence>
<organism evidence="14 15">
    <name type="scientific">Chromobacterium rhizoryzae</name>
    <dbReference type="NCBI Taxonomy" id="1778675"/>
    <lineage>
        <taxon>Bacteria</taxon>
        <taxon>Pseudomonadati</taxon>
        <taxon>Pseudomonadota</taxon>
        <taxon>Betaproteobacteria</taxon>
        <taxon>Neisseriales</taxon>
        <taxon>Chromobacteriaceae</taxon>
        <taxon>Chromobacterium</taxon>
    </lineage>
</organism>
<evidence type="ECO:0000256" key="9">
    <source>
        <dbReference type="ARBA" id="ARBA00023237"/>
    </source>
</evidence>
<dbReference type="InterPro" id="IPR000531">
    <property type="entry name" value="Beta-barrel_TonB"/>
</dbReference>
<dbReference type="Gene3D" id="2.170.130.10">
    <property type="entry name" value="TonB-dependent receptor, plug domain"/>
    <property type="match status" value="1"/>
</dbReference>
<keyword evidence="5 10" id="KW-0812">Transmembrane</keyword>
<keyword evidence="4 10" id="KW-1134">Transmembrane beta strand</keyword>
<dbReference type="InterPro" id="IPR012910">
    <property type="entry name" value="Plug_dom"/>
</dbReference>
<sequence>MRIISINFGAPEPHSIHTMKYWSLPAWLLLSAAHSQTLLAAELAPQLETVHVSAERKRALLHGEELDAAQLRRARGTGNADIFSALPSVQVNNIRNEAGAIDLGIRGLQGEGRVPVLIDGSLQSTHTARGYQGTSDRTYIDSDLISKVSVEEGASNGAFSSGAIGGLVQMRTLGVEDVLRPGKDFGVLLKGSLYNNNKMPAVPGDERDQVYYKLNNGLSPRVFNNGSATLALAYRQPGLDALLAYSKRRTGNYFAGVHGYEGYPEAVVSRGQEVVNTSYESDSLLAKLGFALDDAQRLKLIFRRHRQQAGELLAAYWYKNSNDKNFQELPPGVESMPQWALGSAVVHAYSANYSYTPSDNKLIDLNLGLWATEADLDQHNGLWAGRPGASYGDQYMHAYNNKRHGFNVLNRSELDVLPLSLSYGLAFQQERTQPTSRYTEQPRTLEASRNGVRNERSLFANAVLSYRWASFSLGTNLHGSTTRDYATNLEADYAPKLDLTGQVDVHLAKWLDVYAKGGRAYRTPSLYETTTSSEVFSYNPYNPLRPERSLNLEQGLKASFQNVFRDQERIGFKAAYFDNKVADYISSAWLDRTPGMPSWQGNLTFLNYDKVELRGYEFGLDYHSPSFFVEAAATRYLEPEVCSVNQATRRDASVCNPNGFAWSLIPTRIPPKSVYVISAGKHLLNGDLTVGGRWRYHSGKTNPADWLKGTGAQPVLELASERLVDLFIEYRLNKQVNVNFNVDNLTNRYAVDPGSVISMPIPGRTIRMGMEARF</sequence>
<dbReference type="PANTHER" id="PTHR30069:SF41">
    <property type="entry name" value="HEME_HEMOPEXIN UTILIZATION PROTEIN C"/>
    <property type="match status" value="1"/>
</dbReference>
<dbReference type="GO" id="GO:0044718">
    <property type="term" value="P:siderophore transmembrane transport"/>
    <property type="evidence" value="ECO:0007669"/>
    <property type="project" value="TreeGrafter"/>
</dbReference>
<reference evidence="14 15" key="1">
    <citation type="submission" date="2018-08" db="EMBL/GenBank/DDBJ databases">
        <title>Complete genome sequence of JP2-74.</title>
        <authorList>
            <person name="Wu L."/>
        </authorList>
    </citation>
    <scope>NUCLEOTIDE SEQUENCE [LARGE SCALE GENOMIC DNA]</scope>
    <source>
        <strain evidence="14 15">JP2-74</strain>
    </source>
</reference>
<comment type="subcellular location">
    <subcellularLocation>
        <location evidence="1 10">Cell outer membrane</location>
        <topology evidence="1 10">Multi-pass membrane protein</topology>
    </subcellularLocation>
</comment>
<keyword evidence="7 10" id="KW-0472">Membrane</keyword>
<dbReference type="Proteomes" id="UP000259465">
    <property type="component" value="Chromosome"/>
</dbReference>
<evidence type="ECO:0000256" key="11">
    <source>
        <dbReference type="RuleBase" id="RU003357"/>
    </source>
</evidence>
<evidence type="ECO:0000256" key="7">
    <source>
        <dbReference type="ARBA" id="ARBA00023136"/>
    </source>
</evidence>
<dbReference type="GO" id="GO:0015344">
    <property type="term" value="F:siderophore uptake transmembrane transporter activity"/>
    <property type="evidence" value="ECO:0007669"/>
    <property type="project" value="TreeGrafter"/>
</dbReference>
<comment type="similarity">
    <text evidence="2 10 11">Belongs to the TonB-dependent receptor family.</text>
</comment>
<proteinExistence type="inferred from homology"/>
<evidence type="ECO:0000256" key="4">
    <source>
        <dbReference type="ARBA" id="ARBA00022452"/>
    </source>
</evidence>
<name>A0AAD0RUQ9_9NEIS</name>
<dbReference type="Pfam" id="PF07715">
    <property type="entry name" value="Plug"/>
    <property type="match status" value="1"/>
</dbReference>
<dbReference type="RefSeq" id="WP_118268421.1">
    <property type="nucleotide sequence ID" value="NZ_CP031968.1"/>
</dbReference>